<evidence type="ECO:0000313" key="2">
    <source>
        <dbReference type="EMBL" id="KFI78224.1"/>
    </source>
</evidence>
<comment type="caution">
    <text evidence="2">The sequence shown here is derived from an EMBL/GenBank/DDBJ whole genome shotgun (WGS) entry which is preliminary data.</text>
</comment>
<name>A0A087C4M4_9BIFI</name>
<gene>
    <name evidence="2" type="ORF">BMON_1488</name>
</gene>
<proteinExistence type="predicted"/>
<keyword evidence="1" id="KW-1133">Transmembrane helix</keyword>
<organism evidence="2 3">
    <name type="scientific">Bifidobacterium mongoliense DSM 21395</name>
    <dbReference type="NCBI Taxonomy" id="1437603"/>
    <lineage>
        <taxon>Bacteria</taxon>
        <taxon>Bacillati</taxon>
        <taxon>Actinomycetota</taxon>
        <taxon>Actinomycetes</taxon>
        <taxon>Bifidobacteriales</taxon>
        <taxon>Bifidobacteriaceae</taxon>
        <taxon>Bifidobacterium</taxon>
    </lineage>
</organism>
<dbReference type="AlphaFoldDB" id="A0A087C4M4"/>
<evidence type="ECO:0000256" key="1">
    <source>
        <dbReference type="SAM" id="Phobius"/>
    </source>
</evidence>
<dbReference type="EMBL" id="JGZE01000004">
    <property type="protein sequence ID" value="KFI78224.1"/>
    <property type="molecule type" value="Genomic_DNA"/>
</dbReference>
<keyword evidence="1" id="KW-0812">Transmembrane</keyword>
<feature type="transmembrane region" description="Helical" evidence="1">
    <location>
        <begin position="155"/>
        <end position="172"/>
    </location>
</feature>
<dbReference type="eggNOG" id="COG4965">
    <property type="taxonomic scope" value="Bacteria"/>
</dbReference>
<keyword evidence="1" id="KW-0472">Membrane</keyword>
<dbReference type="STRING" id="1437603.GCA_000771525_01766"/>
<feature type="transmembrane region" description="Helical" evidence="1">
    <location>
        <begin position="184"/>
        <end position="202"/>
    </location>
</feature>
<accession>A0A087C4M4</accession>
<dbReference type="Proteomes" id="UP000029082">
    <property type="component" value="Unassembled WGS sequence"/>
</dbReference>
<sequence length="223" mass="23602">MVDSWYAAAALMVALLLTAPAPQALHRVRGLGAVPIVGRPRIGVLAVIAQASAHIRSGGSIAQAFGGLGDDDWTGAGNQASWFGRVLSMRALARETPAQIDYAAVELALSVRCSERLGCELVRCLDDVADSYRAWSALEELKANALAMPQATVKLLSLLPIVTVLLGEVMGARPVAFLLGSRQGLVCLVLGGAVYAFGMVWVRSLLRGATMKSWAESAMRIEE</sequence>
<evidence type="ECO:0000313" key="3">
    <source>
        <dbReference type="Proteomes" id="UP000029082"/>
    </source>
</evidence>
<keyword evidence="3" id="KW-1185">Reference proteome</keyword>
<reference evidence="2 3" key="1">
    <citation type="submission" date="2014-03" db="EMBL/GenBank/DDBJ databases">
        <title>Genomics of Bifidobacteria.</title>
        <authorList>
            <person name="Ventura M."/>
            <person name="Milani C."/>
            <person name="Lugli G.A."/>
        </authorList>
    </citation>
    <scope>NUCLEOTIDE SEQUENCE [LARGE SCALE GENOMIC DNA]</scope>
    <source>
        <strain evidence="2 3">DSM 21395</strain>
    </source>
</reference>
<protein>
    <submittedName>
        <fullName evidence="2">Flp pilus assembly protein</fullName>
    </submittedName>
</protein>